<keyword evidence="1 2" id="KW-0175">Coiled coil</keyword>
<evidence type="ECO:0000256" key="3">
    <source>
        <dbReference type="SAM" id="MobiDB-lite"/>
    </source>
</evidence>
<dbReference type="GeneID" id="101726480"/>
<dbReference type="Proteomes" id="UP000694906">
    <property type="component" value="Unplaced"/>
</dbReference>
<feature type="domain" description="ODAD1 central coiled coil region" evidence="4">
    <location>
        <begin position="111"/>
        <end position="394"/>
    </location>
</feature>
<organism evidence="5 6">
    <name type="scientific">Heterocephalus glaber</name>
    <name type="common">Naked mole rat</name>
    <dbReference type="NCBI Taxonomy" id="10181"/>
    <lineage>
        <taxon>Eukaryota</taxon>
        <taxon>Metazoa</taxon>
        <taxon>Chordata</taxon>
        <taxon>Craniata</taxon>
        <taxon>Vertebrata</taxon>
        <taxon>Euteleostomi</taxon>
        <taxon>Mammalia</taxon>
        <taxon>Eutheria</taxon>
        <taxon>Euarchontoglires</taxon>
        <taxon>Glires</taxon>
        <taxon>Rodentia</taxon>
        <taxon>Hystricomorpha</taxon>
        <taxon>Bathyergidae</taxon>
        <taxon>Heterocephalus</taxon>
    </lineage>
</organism>
<dbReference type="InterPro" id="IPR051876">
    <property type="entry name" value="ODA-DC/CCD"/>
</dbReference>
<evidence type="ECO:0000313" key="6">
    <source>
        <dbReference type="RefSeq" id="XP_021113149.1"/>
    </source>
</evidence>
<dbReference type="PANTHER" id="PTHR21694:SF18">
    <property type="entry name" value="COILED-COIL DOMAIN-CONTAINING PROTEIN 63"/>
    <property type="match status" value="1"/>
</dbReference>
<feature type="compositionally biased region" description="Basic and acidic residues" evidence="3">
    <location>
        <begin position="493"/>
        <end position="518"/>
    </location>
</feature>
<dbReference type="CTD" id="160762"/>
<evidence type="ECO:0000313" key="5">
    <source>
        <dbReference type="Proteomes" id="UP000694906"/>
    </source>
</evidence>
<dbReference type="GO" id="GO:0003341">
    <property type="term" value="P:cilium movement"/>
    <property type="evidence" value="ECO:0007669"/>
    <property type="project" value="TreeGrafter"/>
</dbReference>
<feature type="coiled-coil region" evidence="2">
    <location>
        <begin position="59"/>
        <end position="90"/>
    </location>
</feature>
<evidence type="ECO:0000259" key="4">
    <source>
        <dbReference type="Pfam" id="PF21773"/>
    </source>
</evidence>
<name>A0AAX6SWY1_HETGA</name>
<dbReference type="RefSeq" id="XP_021113149.1">
    <property type="nucleotide sequence ID" value="XM_021257490.1"/>
</dbReference>
<sequence>MTPTPNSQERQNLIGSAWVSKEIQTLKAEQEEITLLLNLMKSPKNLDLNQKNYLELHFLIQAKEDYEVLIKSMQALLAEMDEKIFQMEKKIKTQKQIFIKMQEASNPRKLQKQIQILETRLNLVTVHFDKMLTTNAKLRKEIEDLRFEKATYDNVYQQLQHRLLMQKKTMNVAIEQSAQAYEQRLEAMARMAAMKDRQQKDVSQYSLEIRELERLYTHETKLKSFLLLKLNDRTEFEEQAKREEALKAKKHGKKSRGTSFKSYEVAQLRLLKLVEDGNLNHLIEDFLAKEEKNFARFTYVTELNNDVEMMQKKTQRIQDEIALLRSQQKSSHEDSRSALRQLEEKLRKTSEEANEYENRAREMGKTLERLKSAVESLFQKIDCNASRILVQLGETGKITDANLPQYLAIIEKRTNDLLLLEAYRRMQEAEGPQPFVNPFWGGSALLKPPESIKVVPPMFGPEPFRDRLEDVDHPLEHSNLRQLVLDAYLAREPQNKDLRPDSLPEKGDELRPEKKLTL</sequence>
<keyword evidence="5" id="KW-1185">Reference proteome</keyword>
<accession>A0AAX6SWY1</accession>
<dbReference type="InterPro" id="IPR049258">
    <property type="entry name" value="ODAD1_CC"/>
</dbReference>
<feature type="region of interest" description="Disordered" evidence="3">
    <location>
        <begin position="491"/>
        <end position="518"/>
    </location>
</feature>
<feature type="coiled-coil region" evidence="2">
    <location>
        <begin position="300"/>
        <end position="373"/>
    </location>
</feature>
<dbReference type="GO" id="GO:0005930">
    <property type="term" value="C:axoneme"/>
    <property type="evidence" value="ECO:0007669"/>
    <property type="project" value="TreeGrafter"/>
</dbReference>
<gene>
    <name evidence="6" type="primary">Ccdc63</name>
</gene>
<evidence type="ECO:0000256" key="1">
    <source>
        <dbReference type="ARBA" id="ARBA00023054"/>
    </source>
</evidence>
<dbReference type="PANTHER" id="PTHR21694">
    <property type="entry name" value="COILED-COIL DOMAIN-CONTAINING PROTEIN 63"/>
    <property type="match status" value="1"/>
</dbReference>
<dbReference type="Pfam" id="PF21773">
    <property type="entry name" value="ODAD1_CC"/>
    <property type="match status" value="1"/>
</dbReference>
<reference evidence="6" key="1">
    <citation type="submission" date="2025-08" db="UniProtKB">
        <authorList>
            <consortium name="RefSeq"/>
        </authorList>
    </citation>
    <scope>IDENTIFICATION</scope>
</reference>
<evidence type="ECO:0000256" key="2">
    <source>
        <dbReference type="SAM" id="Coils"/>
    </source>
</evidence>
<protein>
    <submittedName>
        <fullName evidence="6">Coiled-coil domain-containing protein 63 isoform X3</fullName>
    </submittedName>
</protein>
<dbReference type="GO" id="GO:0036158">
    <property type="term" value="P:outer dynein arm assembly"/>
    <property type="evidence" value="ECO:0007669"/>
    <property type="project" value="TreeGrafter"/>
</dbReference>
<proteinExistence type="predicted"/>
<dbReference type="AlphaFoldDB" id="A0AAX6SWY1"/>